<dbReference type="EMBL" id="JZWS03000010">
    <property type="protein sequence ID" value="MEW9491987.1"/>
    <property type="molecule type" value="Genomic_DNA"/>
</dbReference>
<comment type="caution">
    <text evidence="1">The sequence shown here is derived from an EMBL/GenBank/DDBJ whole genome shotgun (WGS) entry which is preliminary data.</text>
</comment>
<reference evidence="1" key="1">
    <citation type="submission" date="2024-07" db="EMBL/GenBank/DDBJ databases">
        <title>Metagenome and Metagenome-Assembled Genomes of Archaea from a hot spring from the geothermal field of Los Azufres, Mexico.</title>
        <authorList>
            <person name="Marin-Paredes R."/>
            <person name="Martinez-Romero E."/>
            <person name="Servin-Garciduenas L.E."/>
        </authorList>
    </citation>
    <scope>NUCLEOTIDE SEQUENCE</scope>
    <source>
        <strain evidence="1">AZ1-454</strain>
    </source>
</reference>
<name>A0ACC6TQ91_9CREN</name>
<sequence length="195" mass="22108">MYVIKVSSVKGGVGKSTISAYLSKYLSKKHKVLLIDADIIKYSSYLVKLLGGLRFESNLAVYKVDKIDEKILDNSYDYVVVDCPHFPEANCNKINSTIDIYVSDISSLDLLLSYVDSSKIKILIINMVSPFPEDIENIVEKIKNLNFDLKVVIPFIPKIYMSKFKGIENSEMEMIQEMAYKIEKADFNGQVISPL</sequence>
<dbReference type="Proteomes" id="UP000053480">
    <property type="component" value="Unassembled WGS sequence"/>
</dbReference>
<proteinExistence type="predicted"/>
<evidence type="ECO:0000313" key="2">
    <source>
        <dbReference type="Proteomes" id="UP000053480"/>
    </source>
</evidence>
<organism evidence="1 2">
    <name type="scientific">Candidatus Aramenus sulfurataquae</name>
    <dbReference type="NCBI Taxonomy" id="1326980"/>
    <lineage>
        <taxon>Archaea</taxon>
        <taxon>Thermoproteota</taxon>
        <taxon>Thermoprotei</taxon>
        <taxon>Sulfolobales</taxon>
        <taxon>Sulfolobaceae</taxon>
        <taxon>Candidatus Aramenus</taxon>
    </lineage>
</organism>
<protein>
    <submittedName>
        <fullName evidence="1">ParA family protein</fullName>
    </submittedName>
</protein>
<evidence type="ECO:0000313" key="1">
    <source>
        <dbReference type="EMBL" id="MEW9491987.1"/>
    </source>
</evidence>
<accession>A0ACC6TQ91</accession>
<gene>
    <name evidence="1" type="ORF">TQ35_0007300</name>
</gene>